<dbReference type="AlphaFoldDB" id="A0A2C6LHT3"/>
<dbReference type="Proteomes" id="UP000221165">
    <property type="component" value="Unassembled WGS sequence"/>
</dbReference>
<reference evidence="1 2" key="1">
    <citation type="journal article" date="2017" name="Int. J. Parasitol.">
        <title>The genome of the protozoan parasite Cystoisospora suis and a reverse vaccinology approach to identify vaccine candidates.</title>
        <authorList>
            <person name="Palmieri N."/>
            <person name="Shrestha A."/>
            <person name="Ruttkowski B."/>
            <person name="Beck T."/>
            <person name="Vogl C."/>
            <person name="Tomley F."/>
            <person name="Blake D.P."/>
            <person name="Joachim A."/>
        </authorList>
    </citation>
    <scope>NUCLEOTIDE SEQUENCE [LARGE SCALE GENOMIC DNA]</scope>
    <source>
        <strain evidence="1 2">Wien I</strain>
    </source>
</reference>
<evidence type="ECO:0000313" key="2">
    <source>
        <dbReference type="Proteomes" id="UP000221165"/>
    </source>
</evidence>
<comment type="caution">
    <text evidence="1">The sequence shown here is derived from an EMBL/GenBank/DDBJ whole genome shotgun (WGS) entry which is preliminary data.</text>
</comment>
<dbReference type="VEuPathDB" id="ToxoDB:CSUI_000077"/>
<protein>
    <submittedName>
        <fullName evidence="1">Uncharacterized protein</fullName>
    </submittedName>
</protein>
<organism evidence="1 2">
    <name type="scientific">Cystoisospora suis</name>
    <dbReference type="NCBI Taxonomy" id="483139"/>
    <lineage>
        <taxon>Eukaryota</taxon>
        <taxon>Sar</taxon>
        <taxon>Alveolata</taxon>
        <taxon>Apicomplexa</taxon>
        <taxon>Conoidasida</taxon>
        <taxon>Coccidia</taxon>
        <taxon>Eucoccidiorida</taxon>
        <taxon>Eimeriorina</taxon>
        <taxon>Sarcocystidae</taxon>
        <taxon>Cystoisospora</taxon>
    </lineage>
</organism>
<evidence type="ECO:0000313" key="1">
    <source>
        <dbReference type="EMBL" id="PHJ26075.1"/>
    </source>
</evidence>
<dbReference type="EMBL" id="MIGC01000030">
    <property type="protein sequence ID" value="PHJ26075.1"/>
    <property type="molecule type" value="Genomic_DNA"/>
</dbReference>
<sequence length="78" mass="8884">MTRIMSTTRTAQCFNKSENMREEAGKRKKETFVSRRPCMQTDSQSVFEKAGCCFRPIYLSTILIDLFSHSPAANSVDV</sequence>
<dbReference type="RefSeq" id="XP_067927721.1">
    <property type="nucleotide sequence ID" value="XM_068060311.1"/>
</dbReference>
<dbReference type="GeneID" id="94423522"/>
<name>A0A2C6LHT3_9APIC</name>
<proteinExistence type="predicted"/>
<accession>A0A2C6LHT3</accession>
<keyword evidence="2" id="KW-1185">Reference proteome</keyword>
<gene>
    <name evidence="1" type="ORF">CSUI_000077</name>
</gene>